<sequence length="503" mass="57161">MHVNRWVSVLLIFCSVSSFQVRAANTNTCQNEDYAVVFFNGVLTDRFEAEINVRETKYALGHGTQYNQEDLRYVLAYNQSGKANGFVSALEDFAETFEQRSAEYDQILSERWELFWAILRGEQSSGFFDYLGDVLAGYFKLLQAALSEQRHDVITQLLSFLYNNQADLQTTQEHQAILDSLMWRGNKMVLVAHSQGNLYMNKAYEHAINVKAYSSADAVKALHIAPASPILNGNHILSDADYVITSLDLFTGWNINTNFHWPSHVDKLDPVGHNYVDIYLNAPSGLRGRVIAAINAELLSVTKPDMKEFLVEVKLTPKFNLQKYYSASVQLTDYQQKLYTAGYDNYDPNNPPDYLAMKVDGSASNQDLAPTEINGDPYKGYRVENCGEEDEQDWLKHGSYMLTVEYPFDKGEPLRLNGAPQPGTEIEVTDRFGEKLKLRDSLFPGNTGSTSGHYMACVDMGLRNVVSLDQDDYKPYIKLFRQLKIQMPSKLKIEEIWPFCLPH</sequence>
<keyword evidence="3" id="KW-1185">Reference proteome</keyword>
<keyword evidence="1" id="KW-0732">Signal</keyword>
<evidence type="ECO:0000313" key="2">
    <source>
        <dbReference type="EMBL" id="MDD1779993.1"/>
    </source>
</evidence>
<feature type="chain" id="PRO_5045643549" evidence="1">
    <location>
        <begin position="24"/>
        <end position="503"/>
    </location>
</feature>
<gene>
    <name evidence="2" type="ORF">LRP49_02170</name>
</gene>
<protein>
    <submittedName>
        <fullName evidence="2">Uncharacterized protein</fullName>
    </submittedName>
</protein>
<dbReference type="RefSeq" id="WP_274139865.1">
    <property type="nucleotide sequence ID" value="NZ_JAJUBB010000001.1"/>
</dbReference>
<reference evidence="2" key="1">
    <citation type="submission" date="2021-12" db="EMBL/GenBank/DDBJ databases">
        <title>Enterovibrio ZSDZ35 sp. nov. and Enterovibrio ZSDZ42 sp. nov., isolated from coastal seawater in Qingdao.</title>
        <authorList>
            <person name="Zhang P."/>
        </authorList>
    </citation>
    <scope>NUCLEOTIDE SEQUENCE</scope>
    <source>
        <strain evidence="2">ZSDZ35</strain>
    </source>
</reference>
<evidence type="ECO:0000313" key="3">
    <source>
        <dbReference type="Proteomes" id="UP001149821"/>
    </source>
</evidence>
<accession>A0ABT5QG89</accession>
<comment type="caution">
    <text evidence="2">The sequence shown here is derived from an EMBL/GenBank/DDBJ whole genome shotgun (WGS) entry which is preliminary data.</text>
</comment>
<feature type="signal peptide" evidence="1">
    <location>
        <begin position="1"/>
        <end position="23"/>
    </location>
</feature>
<dbReference type="EMBL" id="JAJUBB010000001">
    <property type="protein sequence ID" value="MDD1779993.1"/>
    <property type="molecule type" value="Genomic_DNA"/>
</dbReference>
<evidence type="ECO:0000256" key="1">
    <source>
        <dbReference type="SAM" id="SignalP"/>
    </source>
</evidence>
<dbReference type="Proteomes" id="UP001149821">
    <property type="component" value="Unassembled WGS sequence"/>
</dbReference>
<organism evidence="2 3">
    <name type="scientific">Enterovibrio qingdaonensis</name>
    <dbReference type="NCBI Taxonomy" id="2899818"/>
    <lineage>
        <taxon>Bacteria</taxon>
        <taxon>Pseudomonadati</taxon>
        <taxon>Pseudomonadota</taxon>
        <taxon>Gammaproteobacteria</taxon>
        <taxon>Vibrionales</taxon>
        <taxon>Vibrionaceae</taxon>
        <taxon>Enterovibrio</taxon>
    </lineage>
</organism>
<name>A0ABT5QG89_9GAMM</name>
<proteinExistence type="predicted"/>